<evidence type="ECO:0000259" key="5">
    <source>
        <dbReference type="Pfam" id="PF06441"/>
    </source>
</evidence>
<evidence type="ECO:0000256" key="2">
    <source>
        <dbReference type="ARBA" id="ARBA00022797"/>
    </source>
</evidence>
<dbReference type="AlphaFoldDB" id="A0AAU7GG01"/>
<feature type="active site" description="Proton acceptor" evidence="4">
    <location>
        <position position="358"/>
    </location>
</feature>
<keyword evidence="2" id="KW-0058">Aromatic hydrocarbons catabolism</keyword>
<dbReference type="PANTHER" id="PTHR21661:SF35">
    <property type="entry name" value="EPOXIDE HYDROLASE"/>
    <property type="match status" value="1"/>
</dbReference>
<evidence type="ECO:0000313" key="6">
    <source>
        <dbReference type="EMBL" id="XBM48893.1"/>
    </source>
</evidence>
<dbReference type="PRINTS" id="PR00412">
    <property type="entry name" value="EPOXHYDRLASE"/>
</dbReference>
<accession>A0AAU7GG01</accession>
<dbReference type="PIRSF" id="PIRSF001112">
    <property type="entry name" value="Epoxide_hydrolase"/>
    <property type="match status" value="1"/>
</dbReference>
<dbReference type="Gene3D" id="3.40.50.1820">
    <property type="entry name" value="alpha/beta hydrolase"/>
    <property type="match status" value="1"/>
</dbReference>
<dbReference type="PANTHER" id="PTHR21661">
    <property type="entry name" value="EPOXIDE HYDROLASE 1-RELATED"/>
    <property type="match status" value="1"/>
</dbReference>
<sequence>MQIRPFTVSVPERDLEDLSARIARTRWPEPATAPGFTQGVPLPVMREVAAYWQEGYDWRRLEAELAAIPQHIARVDGLDIHLVHARSSRTDAVPLVLTHGWPGSFLEFLDVLPLLTDPPDRGRAFHVVIPSLPGYGFSGRPEHAGWGIERIAAAWLTLMDGLGYERFVAAGGDWGTSISTMIAAQAPHRVLGLHLTPPLVAPDPATLADPTDEERAALDALERSAEGSAYSALHASRPQTLGYLLLDSPVGQAAWILEKFAAWSDIRPGETLFDVIARDRVLDDITLYWLTGTGASSTRLYAESIETVSGWFREGTDDRIDVPLGAAVYRDTPAPSRRWAERRFPDIRYWSRPERGGHFAALEQPRIYARELRASVDAILGRRATG</sequence>
<dbReference type="Pfam" id="PF06441">
    <property type="entry name" value="EHN"/>
    <property type="match status" value="1"/>
</dbReference>
<dbReference type="InterPro" id="IPR016292">
    <property type="entry name" value="Epoxide_hydrolase"/>
</dbReference>
<keyword evidence="3 6" id="KW-0378">Hydrolase</keyword>
<organism evidence="6">
    <name type="scientific">Leifsonia sp. NPDC080035</name>
    <dbReference type="NCBI Taxonomy" id="3143936"/>
    <lineage>
        <taxon>Bacteria</taxon>
        <taxon>Bacillati</taxon>
        <taxon>Actinomycetota</taxon>
        <taxon>Actinomycetes</taxon>
        <taxon>Micrococcales</taxon>
        <taxon>Microbacteriaceae</taxon>
        <taxon>Leifsonia</taxon>
    </lineage>
</organism>
<dbReference type="GO" id="GO:0097176">
    <property type="term" value="P:epoxide metabolic process"/>
    <property type="evidence" value="ECO:0007669"/>
    <property type="project" value="TreeGrafter"/>
</dbReference>
<dbReference type="EMBL" id="CP157390">
    <property type="protein sequence ID" value="XBM48893.1"/>
    <property type="molecule type" value="Genomic_DNA"/>
</dbReference>
<proteinExistence type="inferred from homology"/>
<dbReference type="GO" id="GO:0004301">
    <property type="term" value="F:epoxide hydrolase activity"/>
    <property type="evidence" value="ECO:0007669"/>
    <property type="project" value="TreeGrafter"/>
</dbReference>
<reference evidence="6" key="1">
    <citation type="submission" date="2024-05" db="EMBL/GenBank/DDBJ databases">
        <title>The Natural Products Discovery Center: Release of the First 8490 Sequenced Strains for Exploring Actinobacteria Biosynthetic Diversity.</title>
        <authorList>
            <person name="Kalkreuter E."/>
            <person name="Kautsar S.A."/>
            <person name="Yang D."/>
            <person name="Bader C.D."/>
            <person name="Teijaro C.N."/>
            <person name="Fluegel L."/>
            <person name="Davis C.M."/>
            <person name="Simpson J.R."/>
            <person name="Lauterbach L."/>
            <person name="Steele A.D."/>
            <person name="Gui C."/>
            <person name="Meng S."/>
            <person name="Li G."/>
            <person name="Viehrig K."/>
            <person name="Ye F."/>
            <person name="Su P."/>
            <person name="Kiefer A.F."/>
            <person name="Nichols A."/>
            <person name="Cepeda A.J."/>
            <person name="Yan W."/>
            <person name="Fan B."/>
            <person name="Jiang Y."/>
            <person name="Adhikari A."/>
            <person name="Zheng C.-J."/>
            <person name="Schuster L."/>
            <person name="Cowan T.M."/>
            <person name="Smanski M.J."/>
            <person name="Chevrette M.G."/>
            <person name="de Carvalho L.P.S."/>
            <person name="Shen B."/>
        </authorList>
    </citation>
    <scope>NUCLEOTIDE SEQUENCE</scope>
    <source>
        <strain evidence="6">NPDC080035</strain>
    </source>
</reference>
<feature type="active site" description="Proton donor" evidence="4">
    <location>
        <position position="301"/>
    </location>
</feature>
<evidence type="ECO:0000256" key="3">
    <source>
        <dbReference type="ARBA" id="ARBA00022801"/>
    </source>
</evidence>
<protein>
    <submittedName>
        <fullName evidence="6">Epoxide hydrolase</fullName>
    </submittedName>
</protein>
<feature type="active site" description="Nucleophile" evidence="4">
    <location>
        <position position="173"/>
    </location>
</feature>
<evidence type="ECO:0000256" key="1">
    <source>
        <dbReference type="ARBA" id="ARBA00010088"/>
    </source>
</evidence>
<dbReference type="RefSeq" id="WP_348788814.1">
    <property type="nucleotide sequence ID" value="NZ_CP157390.1"/>
</dbReference>
<name>A0AAU7GG01_9MICO</name>
<evidence type="ECO:0000256" key="4">
    <source>
        <dbReference type="PIRSR" id="PIRSR001112-1"/>
    </source>
</evidence>
<dbReference type="InterPro" id="IPR000639">
    <property type="entry name" value="Epox_hydrolase-like"/>
</dbReference>
<dbReference type="InterPro" id="IPR010497">
    <property type="entry name" value="Epoxide_hydro_N"/>
</dbReference>
<feature type="domain" description="Epoxide hydrolase N-terminal" evidence="5">
    <location>
        <begin position="3"/>
        <end position="108"/>
    </location>
</feature>
<dbReference type="SUPFAM" id="SSF53474">
    <property type="entry name" value="alpha/beta-Hydrolases"/>
    <property type="match status" value="1"/>
</dbReference>
<gene>
    <name evidence="6" type="ORF">AAME72_03300</name>
</gene>
<dbReference type="InterPro" id="IPR029058">
    <property type="entry name" value="AB_hydrolase_fold"/>
</dbReference>
<comment type="similarity">
    <text evidence="1">Belongs to the peptidase S33 family.</text>
</comment>